<dbReference type="InParanoid" id="A0A1I5NII4"/>
<dbReference type="STRING" id="1993.SAMN04489713_112174"/>
<organism evidence="5 6">
    <name type="scientific">Actinomadura madurae</name>
    <dbReference type="NCBI Taxonomy" id="1993"/>
    <lineage>
        <taxon>Bacteria</taxon>
        <taxon>Bacillati</taxon>
        <taxon>Actinomycetota</taxon>
        <taxon>Actinomycetes</taxon>
        <taxon>Streptosporangiales</taxon>
        <taxon>Thermomonosporaceae</taxon>
        <taxon>Actinomadura</taxon>
    </lineage>
</organism>
<keyword evidence="2" id="KW-0443">Lipid metabolism</keyword>
<dbReference type="CDD" id="cd06558">
    <property type="entry name" value="crotonase-like"/>
    <property type="match status" value="1"/>
</dbReference>
<evidence type="ECO:0000256" key="4">
    <source>
        <dbReference type="RuleBase" id="RU003707"/>
    </source>
</evidence>
<dbReference type="AlphaFoldDB" id="A0A1I5NII4"/>
<dbReference type="PANTHER" id="PTHR11941:SF169">
    <property type="entry name" value="(7AS)-7A-METHYL-1,5-DIOXO-2,3,5,6,7,7A-HEXAHYDRO-1H-INDENE-CARBOXYL-COA HYDROLASE"/>
    <property type="match status" value="1"/>
</dbReference>
<gene>
    <name evidence="5" type="ORF">SAMN04489713_112174</name>
</gene>
<dbReference type="Proteomes" id="UP000183413">
    <property type="component" value="Unassembled WGS sequence"/>
</dbReference>
<proteinExistence type="inferred from homology"/>
<dbReference type="eggNOG" id="COG1024">
    <property type="taxonomic scope" value="Bacteria"/>
</dbReference>
<dbReference type="Pfam" id="PF00378">
    <property type="entry name" value="ECH_1"/>
    <property type="match status" value="1"/>
</dbReference>
<evidence type="ECO:0000313" key="5">
    <source>
        <dbReference type="EMBL" id="SFP21618.1"/>
    </source>
</evidence>
<dbReference type="SUPFAM" id="SSF52096">
    <property type="entry name" value="ClpP/crotonase"/>
    <property type="match status" value="1"/>
</dbReference>
<dbReference type="InterPro" id="IPR014748">
    <property type="entry name" value="Enoyl-CoA_hydra_C"/>
</dbReference>
<dbReference type="RefSeq" id="WP_075023071.1">
    <property type="nucleotide sequence ID" value="NZ_FOVH01000012.1"/>
</dbReference>
<dbReference type="PANTHER" id="PTHR11941">
    <property type="entry name" value="ENOYL-COA HYDRATASE-RELATED"/>
    <property type="match status" value="1"/>
</dbReference>
<dbReference type="EMBL" id="FOVH01000012">
    <property type="protein sequence ID" value="SFP21618.1"/>
    <property type="molecule type" value="Genomic_DNA"/>
</dbReference>
<dbReference type="Gene3D" id="1.10.12.10">
    <property type="entry name" value="Lyase 2-enoyl-coa Hydratase, Chain A, domain 2"/>
    <property type="match status" value="1"/>
</dbReference>
<keyword evidence="6" id="KW-1185">Reference proteome</keyword>
<evidence type="ECO:0000256" key="1">
    <source>
        <dbReference type="ARBA" id="ARBA00005254"/>
    </source>
</evidence>
<reference evidence="5 6" key="1">
    <citation type="submission" date="2016-10" db="EMBL/GenBank/DDBJ databases">
        <authorList>
            <person name="de Groot N.N."/>
        </authorList>
    </citation>
    <scope>NUCLEOTIDE SEQUENCE [LARGE SCALE GENOMIC DNA]</scope>
    <source>
        <strain evidence="5 6">DSM 43067</strain>
    </source>
</reference>
<keyword evidence="3" id="KW-0456">Lyase</keyword>
<comment type="similarity">
    <text evidence="1 4">Belongs to the enoyl-CoA hydratase/isomerase family.</text>
</comment>
<evidence type="ECO:0000256" key="2">
    <source>
        <dbReference type="ARBA" id="ARBA00023098"/>
    </source>
</evidence>
<dbReference type="PROSITE" id="PS00166">
    <property type="entry name" value="ENOYL_COA_HYDRATASE"/>
    <property type="match status" value="1"/>
</dbReference>
<dbReference type="InterPro" id="IPR001753">
    <property type="entry name" value="Enoyl-CoA_hydra/iso"/>
</dbReference>
<dbReference type="InterPro" id="IPR029045">
    <property type="entry name" value="ClpP/crotonase-like_dom_sf"/>
</dbReference>
<evidence type="ECO:0000313" key="6">
    <source>
        <dbReference type="Proteomes" id="UP000183413"/>
    </source>
</evidence>
<dbReference type="GO" id="GO:0006635">
    <property type="term" value="P:fatty acid beta-oxidation"/>
    <property type="evidence" value="ECO:0007669"/>
    <property type="project" value="TreeGrafter"/>
</dbReference>
<name>A0A1I5NII4_9ACTN</name>
<dbReference type="GO" id="GO:0016829">
    <property type="term" value="F:lyase activity"/>
    <property type="evidence" value="ECO:0007669"/>
    <property type="project" value="UniProtKB-KW"/>
</dbReference>
<evidence type="ECO:0000256" key="3">
    <source>
        <dbReference type="ARBA" id="ARBA00023239"/>
    </source>
</evidence>
<dbReference type="InterPro" id="IPR018376">
    <property type="entry name" value="Enoyl-CoA_hyd/isom_CS"/>
</dbReference>
<protein>
    <submittedName>
        <fullName evidence="5">Crotonobetainyl-CoA hydratase</fullName>
    </submittedName>
</protein>
<sequence length="256" mass="26640">MNEPVLVSVDGGVLTITLNRPDKRNAIDQAAKALFHDAIVELETNDDLRVGVLTGVGPVFCAGMDLSESRAGIQNRLGGADGGFAGFVRYPRTKPVVAGVNGPALGGGFELVLACDLVVAVPTAWFALPEPQRGIIAGGGGAIRLPQLLPGAVAREILLADGRLTAEQAERWGLLNRVVPPEELAGTVRELADAVCSGAPLAIAGTLAISRTIERGLEATAWDVNDAQVRGIRATEDAKEGAAAFGEKRPPQWSGR</sequence>
<dbReference type="Gene3D" id="3.90.226.10">
    <property type="entry name" value="2-enoyl-CoA Hydratase, Chain A, domain 1"/>
    <property type="match status" value="1"/>
</dbReference>
<accession>A0A1I5NII4</accession>